<dbReference type="AlphaFoldDB" id="A0A6C0LLG2"/>
<dbReference type="EMBL" id="MN740532">
    <property type="protein sequence ID" value="QHU31759.1"/>
    <property type="molecule type" value="Genomic_DNA"/>
</dbReference>
<reference evidence="1" key="1">
    <citation type="journal article" date="2020" name="Nature">
        <title>Giant virus diversity and host interactions through global metagenomics.</title>
        <authorList>
            <person name="Schulz F."/>
            <person name="Roux S."/>
            <person name="Paez-Espino D."/>
            <person name="Jungbluth S."/>
            <person name="Walsh D.A."/>
            <person name="Denef V.J."/>
            <person name="McMahon K.D."/>
            <person name="Konstantinidis K.T."/>
            <person name="Eloe-Fadrosh E.A."/>
            <person name="Kyrpides N.C."/>
            <person name="Woyke T."/>
        </authorList>
    </citation>
    <scope>NUCLEOTIDE SEQUENCE</scope>
    <source>
        <strain evidence="1">GVMAG-M-3300027963-41</strain>
    </source>
</reference>
<protein>
    <submittedName>
        <fullName evidence="1">Uncharacterized protein</fullName>
    </submittedName>
</protein>
<evidence type="ECO:0000313" key="1">
    <source>
        <dbReference type="EMBL" id="QHU31759.1"/>
    </source>
</evidence>
<organism evidence="1">
    <name type="scientific">viral metagenome</name>
    <dbReference type="NCBI Taxonomy" id="1070528"/>
    <lineage>
        <taxon>unclassified sequences</taxon>
        <taxon>metagenomes</taxon>
        <taxon>organismal metagenomes</taxon>
    </lineage>
</organism>
<name>A0A6C0LLG2_9ZZZZ</name>
<accession>A0A6C0LLG2</accession>
<sequence length="512" mass="60063">MRCLFVISGETFRNGGQVSRKRDDSSDSIDKQRLASYSHIRIMNYLKAKYNVDTDIFINTYEFTPECDELILKIYGPNIIYSNFRKTSASRCEEFYAQTNAFVSELDLSPYEFVFFVRIDFYIKEYFLSRFNKIDDKIRYGLLDYGTLGILHDLVYMPKRYFQLINIDIYSNFRNPHNGADYVSRTVGIQAIDHFINSYHSLSTNLNWNPIFTNIDRFESLNHECKGQRYINYKKVFVENDDEYDHLVGTDIIEENLKLLRENKFKMGFDTPKFFLVGNSHIDQFKSLEKISLYPFERIQAAGASIRGLFNLNSTTGLNQSINTIDTSPINYFLFHLGQVDMEFGYYYKSALANTKLDIPTFINDTIRIYERFLWQRKGTPIVIGVNPTAIKDTQHTFYVNFKDTMCHANNKIQQVGEFIEERTYNSLAHIYNDSVEQRNQALFSMNDALKTMCIKNRWAFIDMMPVLNENGILAERFQYPHIDHHVKPSDELSKYLSDRLNDIILGRNACK</sequence>
<proteinExistence type="predicted"/>